<dbReference type="KEGG" id="bsto:C0V70_04525"/>
<keyword evidence="2" id="KW-1185">Reference proteome</keyword>
<sequence length="87" mass="10405">MLEFKNSLNLAFIFPPKNAGLRFNFLFIIRTFNSLGFNLLEKYGHNYFGMPEKKVKTEQCKKDLRKYLRDLLIYANKSQILPWLNEL</sequence>
<dbReference type="AlphaFoldDB" id="A0A2K9NPF3"/>
<dbReference type="Proteomes" id="UP000235584">
    <property type="component" value="Chromosome"/>
</dbReference>
<evidence type="ECO:0000313" key="1">
    <source>
        <dbReference type="EMBL" id="AUN97387.1"/>
    </source>
</evidence>
<dbReference type="EMBL" id="CP025704">
    <property type="protein sequence ID" value="AUN97387.1"/>
    <property type="molecule type" value="Genomic_DNA"/>
</dbReference>
<accession>A0A2K9NPF3</accession>
<name>A0A2K9NPF3_BACTC</name>
<organism evidence="1 2">
    <name type="scientific">Bacteriovorax stolpii</name>
    <name type="common">Bdellovibrio stolpii</name>
    <dbReference type="NCBI Taxonomy" id="960"/>
    <lineage>
        <taxon>Bacteria</taxon>
        <taxon>Pseudomonadati</taxon>
        <taxon>Bdellovibrionota</taxon>
        <taxon>Bacteriovoracia</taxon>
        <taxon>Bacteriovoracales</taxon>
        <taxon>Bacteriovoracaceae</taxon>
        <taxon>Bacteriovorax</taxon>
    </lineage>
</organism>
<reference evidence="1 2" key="1">
    <citation type="submission" date="2018-01" db="EMBL/GenBank/DDBJ databases">
        <title>Complete genome sequence of Bacteriovorax stolpii DSM12778.</title>
        <authorList>
            <person name="Tang B."/>
            <person name="Chang J."/>
        </authorList>
    </citation>
    <scope>NUCLEOTIDE SEQUENCE [LARGE SCALE GENOMIC DNA]</scope>
    <source>
        <strain evidence="1 2">DSM 12778</strain>
    </source>
</reference>
<gene>
    <name evidence="1" type="ORF">C0V70_04525</name>
</gene>
<proteinExistence type="predicted"/>
<protein>
    <submittedName>
        <fullName evidence="1">Uncharacterized protein</fullName>
    </submittedName>
</protein>
<evidence type="ECO:0000313" key="2">
    <source>
        <dbReference type="Proteomes" id="UP000235584"/>
    </source>
</evidence>